<keyword evidence="3" id="KW-1185">Reference proteome</keyword>
<dbReference type="Proteomes" id="UP000254575">
    <property type="component" value="Unassembled WGS sequence"/>
</dbReference>
<dbReference type="EMBL" id="UHIA01000004">
    <property type="protein sequence ID" value="SUO97864.1"/>
    <property type="molecule type" value="Genomic_DNA"/>
</dbReference>
<evidence type="ECO:0000313" key="3">
    <source>
        <dbReference type="Proteomes" id="UP000254575"/>
    </source>
</evidence>
<dbReference type="RefSeq" id="WP_147284951.1">
    <property type="nucleotide sequence ID" value="NZ_UHIA01000004.1"/>
</dbReference>
<reference evidence="2 3" key="1">
    <citation type="submission" date="2018-06" db="EMBL/GenBank/DDBJ databases">
        <authorList>
            <consortium name="Pathogen Informatics"/>
            <person name="Doyle S."/>
        </authorList>
    </citation>
    <scope>NUCLEOTIDE SEQUENCE [LARGE SCALE GENOMIC DNA]</scope>
    <source>
        <strain evidence="2 3">NCTC10717</strain>
    </source>
</reference>
<proteinExistence type="predicted"/>
<evidence type="ECO:0000256" key="1">
    <source>
        <dbReference type="SAM" id="Phobius"/>
    </source>
</evidence>
<keyword evidence="1" id="KW-0472">Membrane</keyword>
<name>A0A380N055_9GAMM</name>
<evidence type="ECO:0000313" key="2">
    <source>
        <dbReference type="EMBL" id="SUO97864.1"/>
    </source>
</evidence>
<gene>
    <name evidence="2" type="ORF">NCTC10717_01658</name>
</gene>
<protein>
    <submittedName>
        <fullName evidence="2">Uncharacterized protein</fullName>
    </submittedName>
</protein>
<dbReference type="AlphaFoldDB" id="A0A380N055"/>
<sequence>MIGLVLFFSTKIPEDIDFNNQKNDVVILDKGIGYSFNLFGKLYSPEYFDVCHNKETKISYVDIYSPGDKETRKVITSASCKNSQEYNQISTIKLEILKFKVGLMVLLVFSAFFFLLDKRR</sequence>
<accession>A0A380N055</accession>
<organism evidence="2 3">
    <name type="scientific">Suttonella indologenes</name>
    <dbReference type="NCBI Taxonomy" id="13276"/>
    <lineage>
        <taxon>Bacteria</taxon>
        <taxon>Pseudomonadati</taxon>
        <taxon>Pseudomonadota</taxon>
        <taxon>Gammaproteobacteria</taxon>
        <taxon>Cardiobacteriales</taxon>
        <taxon>Cardiobacteriaceae</taxon>
        <taxon>Suttonella</taxon>
    </lineage>
</organism>
<keyword evidence="1" id="KW-0812">Transmembrane</keyword>
<dbReference type="OrthoDB" id="9831781at2"/>
<keyword evidence="1" id="KW-1133">Transmembrane helix</keyword>
<feature type="transmembrane region" description="Helical" evidence="1">
    <location>
        <begin position="96"/>
        <end position="116"/>
    </location>
</feature>